<feature type="domain" description="CGGC" evidence="1">
    <location>
        <begin position="3"/>
        <end position="117"/>
    </location>
</feature>
<proteinExistence type="predicted"/>
<dbReference type="SMART" id="SM01078">
    <property type="entry name" value="CGGC"/>
    <property type="match status" value="1"/>
</dbReference>
<gene>
    <name evidence="2" type="ORF">BHW43_04635</name>
</gene>
<evidence type="ECO:0000259" key="1">
    <source>
        <dbReference type="SMART" id="SM01078"/>
    </source>
</evidence>
<organism evidence="2 3">
    <name type="scientific">Phascolarctobacterium succinatutens</name>
    <dbReference type="NCBI Taxonomy" id="626940"/>
    <lineage>
        <taxon>Bacteria</taxon>
        <taxon>Bacillati</taxon>
        <taxon>Bacillota</taxon>
        <taxon>Negativicutes</taxon>
        <taxon>Acidaminococcales</taxon>
        <taxon>Acidaminococcaceae</taxon>
        <taxon>Phascolarctobacterium</taxon>
    </lineage>
</organism>
<dbReference type="Pfam" id="PF08821">
    <property type="entry name" value="CGGC"/>
    <property type="match status" value="1"/>
</dbReference>
<accession>A0A1Q6R6E8</accession>
<dbReference type="Proteomes" id="UP000186777">
    <property type="component" value="Unassembled WGS sequence"/>
</dbReference>
<dbReference type="AlphaFoldDB" id="A0A1Q6R6E8"/>
<dbReference type="EMBL" id="MNTG01000026">
    <property type="protein sequence ID" value="OLA37916.1"/>
    <property type="molecule type" value="Genomic_DNA"/>
</dbReference>
<evidence type="ECO:0000313" key="2">
    <source>
        <dbReference type="EMBL" id="OLA37916.1"/>
    </source>
</evidence>
<reference evidence="2 3" key="1">
    <citation type="journal article" date="2016" name="Nat. Biotechnol.">
        <title>Measurement of bacterial replication rates in microbial communities.</title>
        <authorList>
            <person name="Brown C.T."/>
            <person name="Olm M.R."/>
            <person name="Thomas B.C."/>
            <person name="Banfield J.F."/>
        </authorList>
    </citation>
    <scope>NUCLEOTIDE SEQUENCE [LARGE SCALE GENOMIC DNA]</scope>
    <source>
        <strain evidence="2">46_33</strain>
    </source>
</reference>
<dbReference type="InterPro" id="IPR014925">
    <property type="entry name" value="CGGC_dom"/>
</dbReference>
<evidence type="ECO:0000313" key="3">
    <source>
        <dbReference type="Proteomes" id="UP000186777"/>
    </source>
</evidence>
<protein>
    <submittedName>
        <fullName evidence="2">CGGC domain-containing protein</fullName>
    </submittedName>
</protein>
<dbReference type="RefSeq" id="WP_303679680.1">
    <property type="nucleotide sequence ID" value="NZ_JAXUWF010000037.1"/>
</dbReference>
<comment type="caution">
    <text evidence="2">The sequence shown here is derived from an EMBL/GenBank/DDBJ whole genome shotgun (WGS) entry which is preliminary data.</text>
</comment>
<name>A0A1Q6R6E8_9FIRM</name>
<dbReference type="STRING" id="626940.BHW43_04635"/>
<sequence length="117" mass="12977">MKRIVILRCLRSNNVCTGAACMRAFNTKSGAFARYGEEPLELEAYWSCNGCGDCHFKYQEGIEEKLERIIGLKPDAVHVGVCVKHRTQDGQVVTCKTIAEICERLEASGLTIVEGTH</sequence>